<accession>A0A8J5R3F9</accession>
<feature type="chain" id="PRO_5035296177" description="Hymenoptaecin" evidence="1">
    <location>
        <begin position="20"/>
        <end position="159"/>
    </location>
</feature>
<keyword evidence="3" id="KW-1185">Reference proteome</keyword>
<evidence type="ECO:0008006" key="4">
    <source>
        <dbReference type="Google" id="ProtNLM"/>
    </source>
</evidence>
<proteinExistence type="predicted"/>
<organism evidence="2 3">
    <name type="scientific">Cotesia typhae</name>
    <dbReference type="NCBI Taxonomy" id="2053667"/>
    <lineage>
        <taxon>Eukaryota</taxon>
        <taxon>Metazoa</taxon>
        <taxon>Ecdysozoa</taxon>
        <taxon>Arthropoda</taxon>
        <taxon>Hexapoda</taxon>
        <taxon>Insecta</taxon>
        <taxon>Pterygota</taxon>
        <taxon>Neoptera</taxon>
        <taxon>Endopterygota</taxon>
        <taxon>Hymenoptera</taxon>
        <taxon>Apocrita</taxon>
        <taxon>Ichneumonoidea</taxon>
        <taxon>Braconidae</taxon>
        <taxon>Microgastrinae</taxon>
        <taxon>Cotesia</taxon>
    </lineage>
</organism>
<evidence type="ECO:0000256" key="1">
    <source>
        <dbReference type="SAM" id="SignalP"/>
    </source>
</evidence>
<comment type="caution">
    <text evidence="2">The sequence shown here is derived from an EMBL/GenBank/DDBJ whole genome shotgun (WGS) entry which is preliminary data.</text>
</comment>
<dbReference type="EMBL" id="JAAOIC020000035">
    <property type="protein sequence ID" value="KAG8039562.1"/>
    <property type="molecule type" value="Genomic_DNA"/>
</dbReference>
<protein>
    <recommendedName>
        <fullName evidence="4">Hymenoptaecin</fullName>
    </recommendedName>
</protein>
<feature type="signal peptide" evidence="1">
    <location>
        <begin position="1"/>
        <end position="19"/>
    </location>
</feature>
<dbReference type="OrthoDB" id="7672034at2759"/>
<reference evidence="2" key="1">
    <citation type="submission" date="2020-03" db="EMBL/GenBank/DDBJ databases">
        <authorList>
            <person name="Chebbi M.A."/>
            <person name="Drezen J.M."/>
        </authorList>
    </citation>
    <scope>NUCLEOTIDE SEQUENCE</scope>
    <source>
        <tissue evidence="2">Whole body</tissue>
    </source>
</reference>
<dbReference type="AlphaFoldDB" id="A0A8J5R3F9"/>
<sequence>MKWILVGVLLAISYYGVQGFVSKPTIPRPNQPPINYPIPPFNPGPPKFPTYRFRRSPQGSVDASVLKPEHGRPQLNLDYQHKFITNDKETFSGYGGVSSPDFKHFHPHGGLNYEWTPNKNTFFGAHGGVQQLPNGRFDPNVGVNFGMRFRRDLDQQLEE</sequence>
<gene>
    <name evidence="2" type="ORF">G9C98_008205</name>
</gene>
<dbReference type="Proteomes" id="UP000729913">
    <property type="component" value="Unassembled WGS sequence"/>
</dbReference>
<evidence type="ECO:0000313" key="2">
    <source>
        <dbReference type="EMBL" id="KAG8039562.1"/>
    </source>
</evidence>
<evidence type="ECO:0000313" key="3">
    <source>
        <dbReference type="Proteomes" id="UP000729913"/>
    </source>
</evidence>
<keyword evidence="1" id="KW-0732">Signal</keyword>
<reference evidence="2" key="2">
    <citation type="submission" date="2021-04" db="EMBL/GenBank/DDBJ databases">
        <title>Genome-wide patterns of bracovirus chromosomal integration into multiple host tissues during parasitism.</title>
        <authorList>
            <person name="Chebbi M.A.C."/>
        </authorList>
    </citation>
    <scope>NUCLEOTIDE SEQUENCE</scope>
    <source>
        <tissue evidence="2">Whole body</tissue>
    </source>
</reference>
<name>A0A8J5R3F9_9HYME</name>